<organism evidence="1 2">
    <name type="scientific">Cudoniella acicularis</name>
    <dbReference type="NCBI Taxonomy" id="354080"/>
    <lineage>
        <taxon>Eukaryota</taxon>
        <taxon>Fungi</taxon>
        <taxon>Dikarya</taxon>
        <taxon>Ascomycota</taxon>
        <taxon>Pezizomycotina</taxon>
        <taxon>Leotiomycetes</taxon>
        <taxon>Helotiales</taxon>
        <taxon>Tricladiaceae</taxon>
        <taxon>Cudoniella</taxon>
    </lineage>
</organism>
<dbReference type="InterPro" id="IPR036852">
    <property type="entry name" value="Peptidase_S8/S53_dom_sf"/>
</dbReference>
<dbReference type="GO" id="GO:0006508">
    <property type="term" value="P:proteolysis"/>
    <property type="evidence" value="ECO:0007669"/>
    <property type="project" value="InterPro"/>
</dbReference>
<proteinExistence type="predicted"/>
<name>A0A8H4RXS5_9HELO</name>
<dbReference type="GO" id="GO:0004252">
    <property type="term" value="F:serine-type endopeptidase activity"/>
    <property type="evidence" value="ECO:0007669"/>
    <property type="project" value="InterPro"/>
</dbReference>
<keyword evidence="2" id="KW-1185">Reference proteome</keyword>
<dbReference type="EMBL" id="JAAMPI010000039">
    <property type="protein sequence ID" value="KAF4637015.1"/>
    <property type="molecule type" value="Genomic_DNA"/>
</dbReference>
<dbReference type="Proteomes" id="UP000566819">
    <property type="component" value="Unassembled WGS sequence"/>
</dbReference>
<evidence type="ECO:0000313" key="1">
    <source>
        <dbReference type="EMBL" id="KAF4637015.1"/>
    </source>
</evidence>
<protein>
    <recommendedName>
        <fullName evidence="3">Peptidase S8/S53 domain-containing protein</fullName>
    </recommendedName>
</protein>
<evidence type="ECO:0008006" key="3">
    <source>
        <dbReference type="Google" id="ProtNLM"/>
    </source>
</evidence>
<sequence length="409" mass="46259">MRDVKRVAARAITFLIRGHKWIQCHIALPQFRRAEKESEVREKSREEQTRRTGGWGMWLGEGFMTERNQRDSTWSKCVFDKMEGFRRSCEEYAATSRISLAPGTGAQARIRIAILDTGVNRFHSRVLDGFHPNSKQLLPELCRSWTYGASGVQEPYNVHDSDGHGTNMIDLLMRTVPHVEICVAKVFERRTFDIKEATWGISSWPGPDDDNFITLRMDIDFNMLFATTRSPGRPTDETLKVEKILTRYFVLTKKYMKDALEVPNVAAFVDRPGKKKPWGGVSDPHTGPGGGADGGYAIQDSANVGFEESSEFVLGFRVRKIYWKDNVRIATGNVAGATLEECERVEEPGVHNNMVVIDDFSVDDASNKEVFAIEGELDGIEPSTWVLLRFHYSINSISDYPTCTSLLYL</sequence>
<evidence type="ECO:0000313" key="2">
    <source>
        <dbReference type="Proteomes" id="UP000566819"/>
    </source>
</evidence>
<reference evidence="1 2" key="1">
    <citation type="submission" date="2020-03" db="EMBL/GenBank/DDBJ databases">
        <title>Draft Genome Sequence of Cudoniella acicularis.</title>
        <authorList>
            <person name="Buettner E."/>
            <person name="Kellner H."/>
        </authorList>
    </citation>
    <scope>NUCLEOTIDE SEQUENCE [LARGE SCALE GENOMIC DNA]</scope>
    <source>
        <strain evidence="1 2">DSM 108380</strain>
    </source>
</reference>
<dbReference type="AlphaFoldDB" id="A0A8H4RXS5"/>
<gene>
    <name evidence="1" type="ORF">G7Y89_g1070</name>
</gene>
<dbReference type="SUPFAM" id="SSF52743">
    <property type="entry name" value="Subtilisin-like"/>
    <property type="match status" value="1"/>
</dbReference>
<dbReference type="Gene3D" id="3.40.50.200">
    <property type="entry name" value="Peptidase S8/S53 domain"/>
    <property type="match status" value="1"/>
</dbReference>
<accession>A0A8H4RXS5</accession>
<comment type="caution">
    <text evidence="1">The sequence shown here is derived from an EMBL/GenBank/DDBJ whole genome shotgun (WGS) entry which is preliminary data.</text>
</comment>
<dbReference type="OrthoDB" id="4500473at2759"/>